<keyword evidence="1" id="KW-0687">Ribonucleoprotein</keyword>
<keyword evidence="1" id="KW-0496">Mitochondrion</keyword>
<dbReference type="RefSeq" id="YP_009485483.1">
    <property type="nucleotide sequence ID" value="NC_037727.1"/>
</dbReference>
<name>A0A2R4A3C4_9STRA</name>
<dbReference type="SUPFAM" id="SSF57716">
    <property type="entry name" value="Glucocorticoid receptor-like (DNA-binding domain)"/>
    <property type="match status" value="1"/>
</dbReference>
<dbReference type="Gene3D" id="1.10.287.1480">
    <property type="match status" value="1"/>
</dbReference>
<protein>
    <submittedName>
        <fullName evidence="1">Ribosomal protein S14</fullName>
    </submittedName>
</protein>
<proteinExistence type="predicted"/>
<dbReference type="EMBL" id="MF997420">
    <property type="protein sequence ID" value="AVR57547.1"/>
    <property type="molecule type" value="Genomic_DNA"/>
</dbReference>
<geneLocation type="mitochondrion" evidence="1"/>
<dbReference type="AlphaFoldDB" id="A0A2R4A3C4"/>
<dbReference type="GeneID" id="36937361"/>
<organism evidence="1">
    <name type="scientific">Halamphora coffeiformis</name>
    <dbReference type="NCBI Taxonomy" id="1487565"/>
    <lineage>
        <taxon>Eukaryota</taxon>
        <taxon>Sar</taxon>
        <taxon>Stramenopiles</taxon>
        <taxon>Ochrophyta</taxon>
        <taxon>Bacillariophyta</taxon>
        <taxon>Bacillariophyceae</taxon>
        <taxon>Bacillariophycidae</taxon>
        <taxon>Naviculales</taxon>
        <taxon>Amphipleuraceae</taxon>
        <taxon>Halamphora</taxon>
    </lineage>
</organism>
<gene>
    <name evidence="1" type="primary">rps14</name>
</gene>
<accession>A0A2R4A3C4</accession>
<sequence length="99" mass="11778">MKKLIIKDKQLRSKIKNNEKKCFVLKTIFQNSNLFSLPRWNAYSQLKKLGKVSSKVSITYRCVYTINRKRFNKFTPFSRQVFLKLIRSGKLSGLRKSSW</sequence>
<reference evidence="1" key="1">
    <citation type="submission" date="2017-09" db="EMBL/GenBank/DDBJ databases">
        <title>Comparative analysis of the mitochondrial genomes of 6 newly sequenced diatoms reveals group II introns in the barcoding region of cox1.</title>
        <authorList>
            <person name="Keepers K.G."/>
            <person name="Pogoda C.S."/>
            <person name="Kane N.C."/>
            <person name="Hamsher S.E."/>
            <person name="Stepanek J.G."/>
            <person name="Kociolek J.P."/>
        </authorList>
    </citation>
    <scope>NUCLEOTIDE SEQUENCE</scope>
</reference>
<dbReference type="GO" id="GO:0005840">
    <property type="term" value="C:ribosome"/>
    <property type="evidence" value="ECO:0007669"/>
    <property type="project" value="UniProtKB-KW"/>
</dbReference>
<evidence type="ECO:0000313" key="1">
    <source>
        <dbReference type="EMBL" id="AVR57547.1"/>
    </source>
</evidence>
<keyword evidence="1" id="KW-0689">Ribosomal protein</keyword>